<dbReference type="GeneID" id="95569051"/>
<dbReference type="SUPFAM" id="SSF53254">
    <property type="entry name" value="Phosphoglycerate mutase-like"/>
    <property type="match status" value="1"/>
</dbReference>
<reference evidence="1 2" key="1">
    <citation type="journal article" date="2012" name="Int. J. Syst. Evol. Microbiol.">
        <title>Vibrio caribbeanicus sp. nov., isolated from the marine sponge Scleritoderma cyanea.</title>
        <authorList>
            <person name="Hoffmann M."/>
            <person name="Monday S.R."/>
            <person name="Allard M.W."/>
            <person name="Strain E.A."/>
            <person name="Whittaker P."/>
            <person name="Naum M."/>
            <person name="McCarthy P.J."/>
            <person name="Lopez J.V."/>
            <person name="Fischer M."/>
            <person name="Brown E.W."/>
        </authorList>
    </citation>
    <scope>NUCLEOTIDE SEQUENCE [LARGE SCALE GENOMIC DNA]</scope>
    <source>
        <strain evidence="2">DSMZ 21326</strain>
    </source>
</reference>
<evidence type="ECO:0000313" key="2">
    <source>
        <dbReference type="Proteomes" id="UP000006228"/>
    </source>
</evidence>
<evidence type="ECO:0008006" key="3">
    <source>
        <dbReference type="Google" id="ProtNLM"/>
    </source>
</evidence>
<dbReference type="OrthoDB" id="9783269at2"/>
<protein>
    <recommendedName>
        <fullName evidence="3">Alpha-ribazole phosphatase</fullName>
    </recommendedName>
</protein>
<dbReference type="GO" id="GO:0005737">
    <property type="term" value="C:cytoplasm"/>
    <property type="evidence" value="ECO:0007669"/>
    <property type="project" value="TreeGrafter"/>
</dbReference>
<dbReference type="Gene3D" id="3.40.50.1240">
    <property type="entry name" value="Phosphoglycerate mutase-like"/>
    <property type="match status" value="1"/>
</dbReference>
<dbReference type="AlphaFoldDB" id="E8M623"/>
<proteinExistence type="predicted"/>
<accession>E8M623</accession>
<sequence length="203" mass="22883">MTEVVNVYLVRHGKTLGEPGLYGHTDIAVAEAEQQVICSKLIAKQWSVEQVVTSPLKRCHDLAELYGKSANCAVRIAPEFKEMNFGDIDGVPFDTIHSQWPLLERFWQAPAETQLPNAETLQEFNTRITTGWQQFVTDVEQDTLIICHGGTIRMILASLLPFDWRSSELYSVLQIRHQSYSHIQIIKADAIYPRVCAIGAELG</sequence>
<dbReference type="PANTHER" id="PTHR48100:SF1">
    <property type="entry name" value="HISTIDINE PHOSPHATASE FAMILY PROTEIN-RELATED"/>
    <property type="match status" value="1"/>
</dbReference>
<dbReference type="RefSeq" id="WP_008076404.1">
    <property type="nucleotide sequence ID" value="NZ_AEVT01000058.1"/>
</dbReference>
<name>E8M623_PHOS4</name>
<dbReference type="Proteomes" id="UP000006228">
    <property type="component" value="Unassembled WGS sequence"/>
</dbReference>
<organism evidence="1 2">
    <name type="scientific">Vibrio sinaloensis DSM 21326</name>
    <dbReference type="NCBI Taxonomy" id="945550"/>
    <lineage>
        <taxon>Bacteria</taxon>
        <taxon>Pseudomonadati</taxon>
        <taxon>Pseudomonadota</taxon>
        <taxon>Gammaproteobacteria</taxon>
        <taxon>Vibrionales</taxon>
        <taxon>Vibrionaceae</taxon>
        <taxon>Vibrio</taxon>
        <taxon>Vibrio oreintalis group</taxon>
    </lineage>
</organism>
<dbReference type="Pfam" id="PF00300">
    <property type="entry name" value="His_Phos_1"/>
    <property type="match status" value="1"/>
</dbReference>
<dbReference type="SMART" id="SM00855">
    <property type="entry name" value="PGAM"/>
    <property type="match status" value="1"/>
</dbReference>
<dbReference type="PANTHER" id="PTHR48100">
    <property type="entry name" value="BROAD-SPECIFICITY PHOSPHATASE YOR283W-RELATED"/>
    <property type="match status" value="1"/>
</dbReference>
<evidence type="ECO:0000313" key="1">
    <source>
        <dbReference type="EMBL" id="EGA70473.1"/>
    </source>
</evidence>
<dbReference type="InterPro" id="IPR050275">
    <property type="entry name" value="PGM_Phosphatase"/>
</dbReference>
<dbReference type="InterPro" id="IPR013078">
    <property type="entry name" value="His_Pase_superF_clade-1"/>
</dbReference>
<dbReference type="InterPro" id="IPR029033">
    <property type="entry name" value="His_PPase_superfam"/>
</dbReference>
<dbReference type="EMBL" id="AEVT01000058">
    <property type="protein sequence ID" value="EGA70473.1"/>
    <property type="molecule type" value="Genomic_DNA"/>
</dbReference>
<gene>
    <name evidence="1" type="ORF">VISI1226_00370</name>
</gene>
<comment type="caution">
    <text evidence="1">The sequence shown here is derived from an EMBL/GenBank/DDBJ whole genome shotgun (WGS) entry which is preliminary data.</text>
</comment>
<dbReference type="CDD" id="cd07067">
    <property type="entry name" value="HP_PGM_like"/>
    <property type="match status" value="1"/>
</dbReference>
<dbReference type="eggNOG" id="COG0406">
    <property type="taxonomic scope" value="Bacteria"/>
</dbReference>
<dbReference type="GO" id="GO:0016791">
    <property type="term" value="F:phosphatase activity"/>
    <property type="evidence" value="ECO:0007669"/>
    <property type="project" value="TreeGrafter"/>
</dbReference>